<gene>
    <name evidence="7" type="ORF">BRPE64_ECDS01940</name>
</gene>
<name>A0A060PKH6_9BURK</name>
<keyword evidence="3" id="KW-0518">Myosin</keyword>
<protein>
    <submittedName>
        <fullName evidence="7">Uncharacterized protein</fullName>
    </submittedName>
</protein>
<feature type="coiled-coil region" evidence="5">
    <location>
        <begin position="267"/>
        <end position="347"/>
    </location>
</feature>
<dbReference type="Gene3D" id="3.40.50.150">
    <property type="entry name" value="Vaccinia Virus protein VP39"/>
    <property type="match status" value="1"/>
</dbReference>
<feature type="compositionally biased region" description="Polar residues" evidence="6">
    <location>
        <begin position="1"/>
        <end position="12"/>
    </location>
</feature>
<evidence type="ECO:0000256" key="6">
    <source>
        <dbReference type="SAM" id="MobiDB-lite"/>
    </source>
</evidence>
<accession>A0A060PKH6</accession>
<dbReference type="InterPro" id="IPR029063">
    <property type="entry name" value="SAM-dependent_MTases_sf"/>
</dbReference>
<keyword evidence="2" id="KW-0963">Cytoplasm</keyword>
<evidence type="ECO:0000313" key="8">
    <source>
        <dbReference type="Proteomes" id="UP000013966"/>
    </source>
</evidence>
<organism evidence="7 8">
    <name type="scientific">Caballeronia insecticola</name>
    <dbReference type="NCBI Taxonomy" id="758793"/>
    <lineage>
        <taxon>Bacteria</taxon>
        <taxon>Pseudomonadati</taxon>
        <taxon>Pseudomonadota</taxon>
        <taxon>Betaproteobacteria</taxon>
        <taxon>Burkholderiales</taxon>
        <taxon>Burkholderiaceae</taxon>
        <taxon>Caballeronia</taxon>
    </lineage>
</organism>
<dbReference type="Proteomes" id="UP000013966">
    <property type="component" value="Plasmid p2"/>
</dbReference>
<evidence type="ECO:0000256" key="3">
    <source>
        <dbReference type="ARBA" id="ARBA00023123"/>
    </source>
</evidence>
<keyword evidence="4" id="KW-0505">Motor protein</keyword>
<evidence type="ECO:0000256" key="2">
    <source>
        <dbReference type="ARBA" id="ARBA00022490"/>
    </source>
</evidence>
<dbReference type="HOGENOM" id="CLU_342464_0_0_4"/>
<feature type="coiled-coil region" evidence="5">
    <location>
        <begin position="498"/>
        <end position="532"/>
    </location>
</feature>
<dbReference type="OrthoDB" id="823440at2"/>
<dbReference type="AlphaFoldDB" id="A0A060PKH6"/>
<dbReference type="RefSeq" id="WP_051180613.1">
    <property type="nucleotide sequence ID" value="NC_021295.1"/>
</dbReference>
<sequence>MSNTSLKQGPDSTDSEASDMTTLRSENALLFAQLHVVQEELERRHHKAPEIKQPVGALKLVLDDSRFPEIAAESLRYQKSLAARDDVLRRQAERSLSNRLGAAVVQGVTGPVALFGLPGKLWSIWRDTKPYAASALLGGKSYDKVIAAYREGGDAAVDSLLHAQPESVKASAMTMLARTLVNADAQSAARYARQAYELDPRPFRLKWLAFREHEAGRPEEGEALLDALPAEMKFSESEQRQVGVLRADARRKRTHEVASKYDYAARRRELEQSFRRLTQERTEQQALLEQQRKQLDEVRKANADLEQARLALGSELTTQSAELAKQNAELKKRSAELTKQSAELATQSAELATERAQLLRVSQSHEALLREHEMLMRDRAGLAQLSETQARENAEQETLLLEQRARIAVLEHAATQDEEVRQELSERIEALHGEVQVLSRVSEERDALIAQQKHDIDETERLRAQTEGARAVLAEQFEALQSRVQELTHSHEGKDVLVEHQRRQIEEIDRLREQWEQQCAALSKRETALQKDVDALSKVRNEQAELLVRQVDLFGSILGQQHEVANGFIKQMNPSAAQIERQLRTVVKEETTNANRQMQALIGLQGYYANGELPIVNPENSTWPISPDFALYLVQLIEKKHYDLIVEFGSGISTAVVTKTLVQKARNQSHGENPTAFTSFEHLPSYHAQTLSHLQAMGVANSVDLRLTPLRMWTAADGAQYSYYDCDAALESLSRSLHARTLSILVIVDGPPASVGKLARYPAAPLMKQFFPRASIDFLLDDYMREDEQRIAKLWQTDLEATGFSCQVSERRLEKGACLISARFESQ</sequence>
<reference evidence="7 8" key="2">
    <citation type="journal article" date="2018" name="Int. J. Syst. Evol. Microbiol.">
        <title>Burkholderia insecticola sp. nov., a gut symbiotic bacterium of the bean bug Riptortus pedestris.</title>
        <authorList>
            <person name="Takeshita K."/>
            <person name="Tamaki H."/>
            <person name="Ohbayashi T."/>
            <person name="Meng X.-Y."/>
            <person name="Sone T."/>
            <person name="Mitani Y."/>
            <person name="Peeters C."/>
            <person name="Kikuchi Y."/>
            <person name="Vandamme P."/>
        </authorList>
    </citation>
    <scope>NUCLEOTIDE SEQUENCE [LARGE SCALE GENOMIC DNA]</scope>
    <source>
        <strain evidence="7">RPE64</strain>
        <plasmid evidence="7 8">p2</plasmid>
    </source>
</reference>
<dbReference type="PANTHER" id="PTHR46349:SF6">
    <property type="entry name" value="MYOSIN-6-LIKE"/>
    <property type="match status" value="1"/>
</dbReference>
<keyword evidence="7" id="KW-0614">Plasmid</keyword>
<dbReference type="KEGG" id="buo:BRPE64_ECDS01940"/>
<dbReference type="GO" id="GO:0005923">
    <property type="term" value="C:bicellular tight junction"/>
    <property type="evidence" value="ECO:0007669"/>
    <property type="project" value="TreeGrafter"/>
</dbReference>
<keyword evidence="5" id="KW-0175">Coiled coil</keyword>
<evidence type="ECO:0000256" key="5">
    <source>
        <dbReference type="SAM" id="Coils"/>
    </source>
</evidence>
<evidence type="ECO:0000313" key="7">
    <source>
        <dbReference type="EMBL" id="BAO94076.1"/>
    </source>
</evidence>
<dbReference type="EMBL" id="AP013062">
    <property type="protein sequence ID" value="BAO94076.1"/>
    <property type="molecule type" value="Genomic_DNA"/>
</dbReference>
<proteinExistence type="predicted"/>
<evidence type="ECO:0000256" key="4">
    <source>
        <dbReference type="ARBA" id="ARBA00023175"/>
    </source>
</evidence>
<reference evidence="7 8" key="1">
    <citation type="journal article" date="2013" name="Genome Announc.">
        <title>Complete Genome Sequence of Burkholderia sp. Strain RPE64, Bacterial Symbiont of the Bean Bug Riptortus pedestris.</title>
        <authorList>
            <person name="Shibata T.F."/>
            <person name="Maeda T."/>
            <person name="Nikoh N."/>
            <person name="Yamaguchi K."/>
            <person name="Oshima K."/>
            <person name="Hattori M."/>
            <person name="Nishiyama T."/>
            <person name="Hasebe M."/>
            <person name="Fukatsu T."/>
            <person name="Kikuchi Y."/>
            <person name="Shigenobu S."/>
        </authorList>
    </citation>
    <scope>NUCLEOTIDE SEQUENCE [LARGE SCALE GENOMIC DNA]</scope>
    <source>
        <plasmid evidence="7 8">p2</plasmid>
    </source>
</reference>
<dbReference type="PANTHER" id="PTHR46349">
    <property type="entry name" value="CINGULIN-LIKE PROTEIN 1-RELATED"/>
    <property type="match status" value="1"/>
</dbReference>
<comment type="subcellular location">
    <subcellularLocation>
        <location evidence="1">Cytoplasm</location>
    </subcellularLocation>
</comment>
<keyword evidence="8" id="KW-1185">Reference proteome</keyword>
<geneLocation type="plasmid" evidence="7 8">
    <name>p2</name>
</geneLocation>
<feature type="region of interest" description="Disordered" evidence="6">
    <location>
        <begin position="1"/>
        <end position="20"/>
    </location>
</feature>
<evidence type="ECO:0000256" key="1">
    <source>
        <dbReference type="ARBA" id="ARBA00004496"/>
    </source>
</evidence>